<dbReference type="InterPro" id="IPR051950">
    <property type="entry name" value="Dev_reg/Prot_inhib"/>
</dbReference>
<reference evidence="9" key="2">
    <citation type="submission" date="2025-08" db="UniProtKB">
        <authorList>
            <consortium name="Ensembl"/>
        </authorList>
    </citation>
    <scope>IDENTIFICATION</scope>
</reference>
<evidence type="ECO:0000256" key="2">
    <source>
        <dbReference type="ARBA" id="ARBA00022525"/>
    </source>
</evidence>
<evidence type="ECO:0000256" key="7">
    <source>
        <dbReference type="SAM" id="MobiDB-lite"/>
    </source>
</evidence>
<dbReference type="Proteomes" id="UP000265120">
    <property type="component" value="Chromosome 14"/>
</dbReference>
<feature type="domain" description="Thyroglobulin type-1" evidence="8">
    <location>
        <begin position="19"/>
        <end position="89"/>
    </location>
</feature>
<reference evidence="9 10" key="1">
    <citation type="journal article" date="2014" name="Nat. Genet.">
        <title>Whole-genome sequence of a flatfish provides insights into ZW sex chromosome evolution and adaptation to a benthic lifestyle.</title>
        <authorList>
            <person name="Chen S."/>
            <person name="Zhang G."/>
            <person name="Shao C."/>
            <person name="Huang Q."/>
            <person name="Liu G."/>
            <person name="Zhang P."/>
            <person name="Song W."/>
            <person name="An N."/>
            <person name="Chalopin D."/>
            <person name="Volff J.N."/>
            <person name="Hong Y."/>
            <person name="Li Q."/>
            <person name="Sha Z."/>
            <person name="Zhou H."/>
            <person name="Xie M."/>
            <person name="Yu Q."/>
            <person name="Liu Y."/>
            <person name="Xiang H."/>
            <person name="Wang N."/>
            <person name="Wu K."/>
            <person name="Yang C."/>
            <person name="Zhou Q."/>
            <person name="Liao X."/>
            <person name="Yang L."/>
            <person name="Hu Q."/>
            <person name="Zhang J."/>
            <person name="Meng L."/>
            <person name="Jin L."/>
            <person name="Tian Y."/>
            <person name="Lian J."/>
            <person name="Yang J."/>
            <person name="Miao G."/>
            <person name="Liu S."/>
            <person name="Liang Z."/>
            <person name="Yan F."/>
            <person name="Li Y."/>
            <person name="Sun B."/>
            <person name="Zhang H."/>
            <person name="Zhang J."/>
            <person name="Zhu Y."/>
            <person name="Du M."/>
            <person name="Zhao Y."/>
            <person name="Schartl M."/>
            <person name="Tang Q."/>
            <person name="Wang J."/>
        </authorList>
    </citation>
    <scope>NUCLEOTIDE SEQUENCE</scope>
</reference>
<dbReference type="PANTHER" id="PTHR12352">
    <property type="entry name" value="SECRETED MODULAR CALCIUM-BINDING PROTEIN"/>
    <property type="match status" value="1"/>
</dbReference>
<dbReference type="PANTHER" id="PTHR12352:SF3">
    <property type="entry name" value="NIDOGEN-2"/>
    <property type="match status" value="1"/>
</dbReference>
<comment type="caution">
    <text evidence="6">Lacks conserved residue(s) required for the propagation of feature annotation.</text>
</comment>
<dbReference type="GO" id="GO:0005615">
    <property type="term" value="C:extracellular space"/>
    <property type="evidence" value="ECO:0007669"/>
    <property type="project" value="TreeGrafter"/>
</dbReference>
<dbReference type="GeneTree" id="ENSGT01120000272251"/>
<reference evidence="9" key="3">
    <citation type="submission" date="2025-09" db="UniProtKB">
        <authorList>
            <consortium name="Ensembl"/>
        </authorList>
    </citation>
    <scope>IDENTIFICATION</scope>
</reference>
<sequence>DSPLTCILLCLTQDPVRPKTHCEHHRDSVQTTSPEGYPLLGAYVPQCDDQGLYIPLQCHGSSGHCWCVDSNGQERPGTRTPPGTQPKDCDKPDEPLRPKTQCEHHRDSVQTSSPEGYPVVGAFVPECDSEGQYVPQQCHGSSGHCWCVDSSGQERAGTRSTPGTQRTKCICVLEAEGGGG</sequence>
<feature type="disulfide bond" evidence="6">
    <location>
        <begin position="58"/>
        <end position="65"/>
    </location>
</feature>
<dbReference type="Pfam" id="PF00086">
    <property type="entry name" value="Thyroglobulin_1"/>
    <property type="match status" value="2"/>
</dbReference>
<evidence type="ECO:0000256" key="1">
    <source>
        <dbReference type="ARBA" id="ARBA00004613"/>
    </source>
</evidence>
<keyword evidence="10" id="KW-1185">Reference proteome</keyword>
<keyword evidence="5" id="KW-0325">Glycoprotein</keyword>
<feature type="domain" description="Thyroglobulin type-1" evidence="8">
    <location>
        <begin position="99"/>
        <end position="169"/>
    </location>
</feature>
<accession>A0A3P8W1T8</accession>
<evidence type="ECO:0000256" key="6">
    <source>
        <dbReference type="PROSITE-ProRule" id="PRU00500"/>
    </source>
</evidence>
<protein>
    <recommendedName>
        <fullName evidence="8">Thyroglobulin type-1 domain-containing protein</fullName>
    </recommendedName>
</protein>
<dbReference type="AlphaFoldDB" id="A0A3P8W1T8"/>
<dbReference type="InterPro" id="IPR000716">
    <property type="entry name" value="Thyroglobulin_1"/>
</dbReference>
<feature type="disulfide bond" evidence="6">
    <location>
        <begin position="138"/>
        <end position="145"/>
    </location>
</feature>
<dbReference type="GO" id="GO:0007160">
    <property type="term" value="P:cell-matrix adhesion"/>
    <property type="evidence" value="ECO:0007669"/>
    <property type="project" value="TreeGrafter"/>
</dbReference>
<keyword evidence="4 6" id="KW-1015">Disulfide bond</keyword>
<dbReference type="STRING" id="244447.ENSCSEP00000021503"/>
<proteinExistence type="predicted"/>
<evidence type="ECO:0000313" key="9">
    <source>
        <dbReference type="Ensembl" id="ENSCSEP00000021503.1"/>
    </source>
</evidence>
<dbReference type="GO" id="GO:0005604">
    <property type="term" value="C:basement membrane"/>
    <property type="evidence" value="ECO:0007669"/>
    <property type="project" value="TreeGrafter"/>
</dbReference>
<evidence type="ECO:0000259" key="8">
    <source>
        <dbReference type="PROSITE" id="PS51162"/>
    </source>
</evidence>
<dbReference type="CDD" id="cd00191">
    <property type="entry name" value="TY"/>
    <property type="match status" value="2"/>
</dbReference>
<organism evidence="9 10">
    <name type="scientific">Cynoglossus semilaevis</name>
    <name type="common">Tongue sole</name>
    <dbReference type="NCBI Taxonomy" id="244447"/>
    <lineage>
        <taxon>Eukaryota</taxon>
        <taxon>Metazoa</taxon>
        <taxon>Chordata</taxon>
        <taxon>Craniata</taxon>
        <taxon>Vertebrata</taxon>
        <taxon>Euteleostomi</taxon>
        <taxon>Actinopterygii</taxon>
        <taxon>Neopterygii</taxon>
        <taxon>Teleostei</taxon>
        <taxon>Neoteleostei</taxon>
        <taxon>Acanthomorphata</taxon>
        <taxon>Carangaria</taxon>
        <taxon>Pleuronectiformes</taxon>
        <taxon>Pleuronectoidei</taxon>
        <taxon>Cynoglossidae</taxon>
        <taxon>Cynoglossinae</taxon>
        <taxon>Cynoglossus</taxon>
    </lineage>
</organism>
<dbReference type="FunFam" id="4.10.800.10:FF:000001">
    <property type="entry name" value="Testican-3 isoform 2"/>
    <property type="match status" value="1"/>
</dbReference>
<dbReference type="Ensembl" id="ENSCSET00000021780.1">
    <property type="protein sequence ID" value="ENSCSEP00000021503.1"/>
    <property type="gene ID" value="ENSCSEG00000013718.1"/>
</dbReference>
<evidence type="ECO:0000256" key="5">
    <source>
        <dbReference type="ARBA" id="ARBA00023180"/>
    </source>
</evidence>
<dbReference type="PROSITE" id="PS51162">
    <property type="entry name" value="THYROGLOBULIN_1_2"/>
    <property type="match status" value="2"/>
</dbReference>
<dbReference type="Gene3D" id="4.10.800.10">
    <property type="entry name" value="Thyroglobulin type-1"/>
    <property type="match status" value="2"/>
</dbReference>
<evidence type="ECO:0000313" key="10">
    <source>
        <dbReference type="Proteomes" id="UP000265120"/>
    </source>
</evidence>
<feature type="compositionally biased region" description="Basic and acidic residues" evidence="7">
    <location>
        <begin position="87"/>
        <end position="108"/>
    </location>
</feature>
<keyword evidence="3" id="KW-0677">Repeat</keyword>
<dbReference type="OMA" id="ANIWEAN"/>
<name>A0A3P8W1T8_CYNSE</name>
<feature type="region of interest" description="Disordered" evidence="7">
    <location>
        <begin position="75"/>
        <end position="117"/>
    </location>
</feature>
<dbReference type="SMART" id="SM00211">
    <property type="entry name" value="TY"/>
    <property type="match status" value="2"/>
</dbReference>
<comment type="subcellular location">
    <subcellularLocation>
        <location evidence="1">Secreted</location>
    </subcellularLocation>
</comment>
<dbReference type="SUPFAM" id="SSF57610">
    <property type="entry name" value="Thyroglobulin type-1 domain"/>
    <property type="match status" value="2"/>
</dbReference>
<dbReference type="PROSITE" id="PS00484">
    <property type="entry name" value="THYROGLOBULIN_1_1"/>
    <property type="match status" value="2"/>
</dbReference>
<keyword evidence="2" id="KW-0964">Secreted</keyword>
<dbReference type="InParanoid" id="A0A3P8W1T8"/>
<evidence type="ECO:0000256" key="3">
    <source>
        <dbReference type="ARBA" id="ARBA00022737"/>
    </source>
</evidence>
<evidence type="ECO:0000256" key="4">
    <source>
        <dbReference type="ARBA" id="ARBA00023157"/>
    </source>
</evidence>
<dbReference type="InterPro" id="IPR036857">
    <property type="entry name" value="Thyroglobulin_1_sf"/>
</dbReference>